<reference evidence="8" key="1">
    <citation type="submission" date="2020-04" db="EMBL/GenBank/DDBJ databases">
        <title>Analysis of mating type loci in Filobasidium floriforme.</title>
        <authorList>
            <person name="Nowrousian M."/>
        </authorList>
    </citation>
    <scope>NUCLEOTIDE SEQUENCE</scope>
    <source>
        <strain evidence="8">CBS 6242</strain>
    </source>
</reference>
<dbReference type="Pfam" id="PF08701">
    <property type="entry name" value="GN3L_Grn1"/>
    <property type="match status" value="1"/>
</dbReference>
<keyword evidence="9" id="KW-1185">Reference proteome</keyword>
<feature type="region of interest" description="Disordered" evidence="5">
    <location>
        <begin position="1"/>
        <end position="58"/>
    </location>
</feature>
<organism evidence="8 9">
    <name type="scientific">Filobasidium floriforme</name>
    <dbReference type="NCBI Taxonomy" id="5210"/>
    <lineage>
        <taxon>Eukaryota</taxon>
        <taxon>Fungi</taxon>
        <taxon>Dikarya</taxon>
        <taxon>Basidiomycota</taxon>
        <taxon>Agaricomycotina</taxon>
        <taxon>Tremellomycetes</taxon>
        <taxon>Filobasidiales</taxon>
        <taxon>Filobasidiaceae</taxon>
        <taxon>Filobasidium</taxon>
    </lineage>
</organism>
<feature type="compositionally biased region" description="Basic and acidic residues" evidence="5">
    <location>
        <begin position="169"/>
        <end position="178"/>
    </location>
</feature>
<dbReference type="AlphaFoldDB" id="A0A8K0JRS6"/>
<evidence type="ECO:0000259" key="7">
    <source>
        <dbReference type="Pfam" id="PF08701"/>
    </source>
</evidence>
<feature type="region of interest" description="Disordered" evidence="5">
    <location>
        <begin position="419"/>
        <end position="440"/>
    </location>
</feature>
<feature type="domain" description="G" evidence="6">
    <location>
        <begin position="359"/>
        <end position="441"/>
    </location>
</feature>
<comment type="caution">
    <text evidence="8">The sequence shown here is derived from an EMBL/GenBank/DDBJ whole genome shotgun (WGS) entry which is preliminary data.</text>
</comment>
<evidence type="ECO:0000256" key="3">
    <source>
        <dbReference type="ARBA" id="ARBA00023134"/>
    </source>
</evidence>
<evidence type="ECO:0000256" key="5">
    <source>
        <dbReference type="SAM" id="MobiDB-lite"/>
    </source>
</evidence>
<feature type="compositionally biased region" description="Basic residues" evidence="5">
    <location>
        <begin position="1"/>
        <end position="10"/>
    </location>
</feature>
<dbReference type="EMBL" id="JABELV010000053">
    <property type="protein sequence ID" value="KAG7553523.1"/>
    <property type="molecule type" value="Genomic_DNA"/>
</dbReference>
<dbReference type="PANTHER" id="PTHR11089:SF30">
    <property type="entry name" value="GUANINE NUCLEOTIDE-BINDING PROTEIN-LIKE 3 HOMOLOG"/>
    <property type="match status" value="1"/>
</dbReference>
<evidence type="ECO:0000256" key="4">
    <source>
        <dbReference type="ARBA" id="ARBA00023242"/>
    </source>
</evidence>
<feature type="compositionally biased region" description="Acidic residues" evidence="5">
    <location>
        <begin position="429"/>
        <end position="440"/>
    </location>
</feature>
<feature type="compositionally biased region" description="Basic and acidic residues" evidence="5">
    <location>
        <begin position="715"/>
        <end position="724"/>
    </location>
</feature>
<dbReference type="PANTHER" id="PTHR11089">
    <property type="entry name" value="GTP-BINDING PROTEIN-RELATED"/>
    <property type="match status" value="1"/>
</dbReference>
<dbReference type="InterPro" id="IPR006073">
    <property type="entry name" value="GTP-bd"/>
</dbReference>
<dbReference type="GO" id="GO:0005525">
    <property type="term" value="F:GTP binding"/>
    <property type="evidence" value="ECO:0007669"/>
    <property type="project" value="UniProtKB-KW"/>
</dbReference>
<feature type="region of interest" description="Disordered" evidence="5">
    <location>
        <begin position="70"/>
        <end position="187"/>
    </location>
</feature>
<feature type="region of interest" description="Disordered" evidence="5">
    <location>
        <begin position="702"/>
        <end position="724"/>
    </location>
</feature>
<dbReference type="InterPro" id="IPR050755">
    <property type="entry name" value="TRAFAC_YlqF/YawG_RiboMat"/>
</dbReference>
<feature type="compositionally biased region" description="Basic and acidic residues" evidence="5">
    <location>
        <begin position="794"/>
        <end position="805"/>
    </location>
</feature>
<proteinExistence type="predicted"/>
<evidence type="ECO:0000256" key="1">
    <source>
        <dbReference type="ARBA" id="ARBA00004123"/>
    </source>
</evidence>
<accession>A0A8K0JRS6</accession>
<feature type="compositionally biased region" description="Basic and acidic residues" evidence="5">
    <location>
        <begin position="72"/>
        <end position="91"/>
    </location>
</feature>
<keyword evidence="3" id="KW-0342">GTP-binding</keyword>
<evidence type="ECO:0000313" key="9">
    <source>
        <dbReference type="Proteomes" id="UP000812966"/>
    </source>
</evidence>
<dbReference type="GO" id="GO:0005730">
    <property type="term" value="C:nucleolus"/>
    <property type="evidence" value="ECO:0007669"/>
    <property type="project" value="TreeGrafter"/>
</dbReference>
<gene>
    <name evidence="8" type="ORF">FFLO_03030</name>
</gene>
<evidence type="ECO:0000259" key="6">
    <source>
        <dbReference type="Pfam" id="PF01926"/>
    </source>
</evidence>
<dbReference type="OrthoDB" id="10266128at2759"/>
<comment type="subcellular location">
    <subcellularLocation>
        <location evidence="1">Nucleus</location>
    </subcellularLocation>
</comment>
<feature type="compositionally biased region" description="Acidic residues" evidence="5">
    <location>
        <begin position="631"/>
        <end position="647"/>
    </location>
</feature>
<protein>
    <recommendedName>
        <fullName evidence="10">CP-type G domain-containing protein</fullName>
    </recommendedName>
</protein>
<feature type="region of interest" description="Disordered" evidence="5">
    <location>
        <begin position="631"/>
        <end position="670"/>
    </location>
</feature>
<name>A0A8K0JRS6_9TREE</name>
<dbReference type="Gene3D" id="1.10.1580.10">
    <property type="match status" value="1"/>
</dbReference>
<dbReference type="SUPFAM" id="SSF52540">
    <property type="entry name" value="P-loop containing nucleoside triphosphate hydrolases"/>
    <property type="match status" value="1"/>
</dbReference>
<keyword evidence="4" id="KW-0539">Nucleus</keyword>
<feature type="region of interest" description="Disordered" evidence="5">
    <location>
        <begin position="769"/>
        <end position="805"/>
    </location>
</feature>
<keyword evidence="2" id="KW-0547">Nucleotide-binding</keyword>
<feature type="domain" description="Guanine nucleotide-binding protein-like 3 N-terminal" evidence="7">
    <location>
        <begin position="16"/>
        <end position="89"/>
    </location>
</feature>
<dbReference type="Pfam" id="PF01926">
    <property type="entry name" value="MMR_HSR1"/>
    <property type="match status" value="1"/>
</dbReference>
<evidence type="ECO:0000313" key="8">
    <source>
        <dbReference type="EMBL" id="KAG7553523.1"/>
    </source>
</evidence>
<dbReference type="InterPro" id="IPR027417">
    <property type="entry name" value="P-loop_NTPase"/>
</dbReference>
<dbReference type="InterPro" id="IPR014813">
    <property type="entry name" value="Gnl3_N_dom"/>
</dbReference>
<feature type="compositionally biased region" description="Acidic residues" evidence="5">
    <location>
        <begin position="101"/>
        <end position="129"/>
    </location>
</feature>
<evidence type="ECO:0008006" key="10">
    <source>
        <dbReference type="Google" id="ProtNLM"/>
    </source>
</evidence>
<sequence>MGGIRKKTSKRGTTFQRSKIVKKAAETRKKNNRDNRKNETWKSKKPTDPGIPNSFPFKDQILAELAQAKLAAQEEKERRRLAQKEAAKEAKALINSAQALGEDEDEDDEDEEDDEEDDEMEGEDQEEDAEERRLRRKIDREVDEDEYLENPGVLPVYGKKPVNPVGATSDKKKGKQVEVEEEEEEDIPDLVDTELPTIQAALDRSDVVVEVLDARDPIGFRSTFLENLVLIQPEPTVESGSKSSKKSKTAPKPAGWKKDKLVVLLNKIDLVPKETAEAWLKFLRSSFESHGDNVKVVLFKASFVETPIKPGMTVYGTDKQGKLPPRTIPSAIPVGKETLLSILSAWQTEKYKSDESSLNVVFLGQPNVGKSAVINTLLGRPRLATAGTIPVSGLAAPTTKVPAELGVKVGENEVRLIDTPGWEFNPPDVEGEDEEMDMGEEEDDEKWAILEGTVARDMLTRNLGRIDKVKDALPLVKQIVNRANPQDLMLAYNIPHFAAGDIETFLISVARAQGRIRKHGDADVEAAAKTVLRDWAHNLFPYYTLPTKSEIEKSKAEISESDRKALDLLKPRQELKKVGKGLIRLKVPEVDERVLILDEEMIQDDDESSEGELDIDELDFEDGDLEESGEEVIFDEDNAPSESEPEVEVVASKKLDRKRKRKSSLGPAAAPVLSKKLKTVQFSNDEPEPEVKRVEVKVVASGKLKRKGGDDDDVSRDGKKVRRDEVGKAVADAVEAVLPAKREIKGSLKKSAGKTNGVKEVEVVAVKPAKTKKADKASAAAPVNGKKSTTTKSTEADKPFDFNAL</sequence>
<dbReference type="Gene3D" id="3.40.50.300">
    <property type="entry name" value="P-loop containing nucleotide triphosphate hydrolases"/>
    <property type="match status" value="1"/>
</dbReference>
<evidence type="ECO:0000256" key="2">
    <source>
        <dbReference type="ARBA" id="ARBA00022741"/>
    </source>
</evidence>
<dbReference type="InterPro" id="IPR023179">
    <property type="entry name" value="GTP-bd_ortho_bundle_sf"/>
</dbReference>
<feature type="compositionally biased region" description="Basic and acidic residues" evidence="5">
    <location>
        <begin position="23"/>
        <end position="47"/>
    </location>
</feature>
<dbReference type="Proteomes" id="UP000812966">
    <property type="component" value="Unassembled WGS sequence"/>
</dbReference>